<sequence length="184" mass="20156">MNIKYTALAVTSLLASFSLSADQLTADLSNDAFKVEITSERLIPDVRLSLSGLGTDDDVNVFAATAVMAGPVQQYKEINAGLGARLYYADAYDNNMQAFALGGFAQYNIPTAKEVSLIGEFFYAPGITSSDDIDYQTDLNVRVNYQLLPNGAVYAGYRYLQTNIEDSRNLILDKGIHLGFEFSF</sequence>
<dbReference type="InterPro" id="IPR009998">
    <property type="entry name" value="YfaZ"/>
</dbReference>
<feature type="signal peptide" evidence="1">
    <location>
        <begin position="1"/>
        <end position="21"/>
    </location>
</feature>
<reference evidence="2 3" key="1">
    <citation type="submission" date="2024-06" db="EMBL/GenBank/DDBJ databases">
        <authorList>
            <person name="Chen R.Y."/>
        </authorList>
    </citation>
    <scope>NUCLEOTIDE SEQUENCE [LARGE SCALE GENOMIC DNA]</scope>
    <source>
        <strain evidence="2 3">D2</strain>
    </source>
</reference>
<evidence type="ECO:0000313" key="3">
    <source>
        <dbReference type="Proteomes" id="UP001467690"/>
    </source>
</evidence>
<name>A0ABV1RDH5_9ALTE</name>
<protein>
    <submittedName>
        <fullName evidence="2">YfaZ family outer membrane protein</fullName>
    </submittedName>
</protein>
<dbReference type="EMBL" id="JBELOE010000078">
    <property type="protein sequence ID" value="MER2490963.1"/>
    <property type="molecule type" value="Genomic_DNA"/>
</dbReference>
<accession>A0ABV1RDH5</accession>
<dbReference type="RefSeq" id="WP_246072315.1">
    <property type="nucleotide sequence ID" value="NZ_CP041660.1"/>
</dbReference>
<dbReference type="Pfam" id="PF07437">
    <property type="entry name" value="YfaZ"/>
    <property type="match status" value="1"/>
</dbReference>
<feature type="chain" id="PRO_5046671153" evidence="1">
    <location>
        <begin position="22"/>
        <end position="184"/>
    </location>
</feature>
<keyword evidence="3" id="KW-1185">Reference proteome</keyword>
<proteinExistence type="predicted"/>
<dbReference type="Proteomes" id="UP001467690">
    <property type="component" value="Unassembled WGS sequence"/>
</dbReference>
<keyword evidence="1" id="KW-0732">Signal</keyword>
<evidence type="ECO:0000256" key="1">
    <source>
        <dbReference type="SAM" id="SignalP"/>
    </source>
</evidence>
<organism evidence="2 3">
    <name type="scientific">Catenovulum sediminis</name>
    <dbReference type="NCBI Taxonomy" id="1740262"/>
    <lineage>
        <taxon>Bacteria</taxon>
        <taxon>Pseudomonadati</taxon>
        <taxon>Pseudomonadota</taxon>
        <taxon>Gammaproteobacteria</taxon>
        <taxon>Alteromonadales</taxon>
        <taxon>Alteromonadaceae</taxon>
        <taxon>Catenovulum</taxon>
    </lineage>
</organism>
<evidence type="ECO:0000313" key="2">
    <source>
        <dbReference type="EMBL" id="MER2490963.1"/>
    </source>
</evidence>
<comment type="caution">
    <text evidence="2">The sequence shown here is derived from an EMBL/GenBank/DDBJ whole genome shotgun (WGS) entry which is preliminary data.</text>
</comment>
<gene>
    <name evidence="2" type="ORF">ABS311_03585</name>
</gene>